<protein>
    <submittedName>
        <fullName evidence="1">Uncharacterized protein</fullName>
    </submittedName>
</protein>
<sequence>MALNFSHQPIFLADLAEDNLVAPMRIVNGYLVEGVSKRNEDGFGRSWRSSRDVKDRFDYGRDRCDRSGSQESVWNDVLDLLPSDPFGMDISTTFTAITGWLEDFQADYGGNEVGTVGSLTWYQSKKS</sequence>
<dbReference type="Proteomes" id="UP000737018">
    <property type="component" value="Unassembled WGS sequence"/>
</dbReference>
<dbReference type="EMBL" id="JRKL02000885">
    <property type="protein sequence ID" value="KAF3967544.1"/>
    <property type="molecule type" value="Genomic_DNA"/>
</dbReference>
<comment type="caution">
    <text evidence="1">The sequence shown here is derived from an EMBL/GenBank/DDBJ whole genome shotgun (WGS) entry which is preliminary data.</text>
</comment>
<accession>A0A8J4VZH6</accession>
<proteinExistence type="predicted"/>
<dbReference type="AlphaFoldDB" id="A0A8J4VZH6"/>
<dbReference type="OrthoDB" id="10044893at2759"/>
<keyword evidence="2" id="KW-1185">Reference proteome</keyword>
<evidence type="ECO:0000313" key="1">
    <source>
        <dbReference type="EMBL" id="KAF3967544.1"/>
    </source>
</evidence>
<name>A0A8J4VZH6_9ROSI</name>
<organism evidence="1 2">
    <name type="scientific">Castanea mollissima</name>
    <name type="common">Chinese chestnut</name>
    <dbReference type="NCBI Taxonomy" id="60419"/>
    <lineage>
        <taxon>Eukaryota</taxon>
        <taxon>Viridiplantae</taxon>
        <taxon>Streptophyta</taxon>
        <taxon>Embryophyta</taxon>
        <taxon>Tracheophyta</taxon>
        <taxon>Spermatophyta</taxon>
        <taxon>Magnoliopsida</taxon>
        <taxon>eudicotyledons</taxon>
        <taxon>Gunneridae</taxon>
        <taxon>Pentapetalae</taxon>
        <taxon>rosids</taxon>
        <taxon>fabids</taxon>
        <taxon>Fagales</taxon>
        <taxon>Fagaceae</taxon>
        <taxon>Castanea</taxon>
    </lineage>
</organism>
<evidence type="ECO:0000313" key="2">
    <source>
        <dbReference type="Proteomes" id="UP000737018"/>
    </source>
</evidence>
<reference evidence="1" key="1">
    <citation type="submission" date="2020-03" db="EMBL/GenBank/DDBJ databases">
        <title>Castanea mollissima Vanexum genome sequencing.</title>
        <authorList>
            <person name="Staton M."/>
        </authorList>
    </citation>
    <scope>NUCLEOTIDE SEQUENCE</scope>
    <source>
        <tissue evidence="1">Leaf</tissue>
    </source>
</reference>
<gene>
    <name evidence="1" type="ORF">CMV_008465</name>
</gene>